<keyword evidence="3 6" id="KW-0812">Transmembrane</keyword>
<feature type="transmembrane region" description="Helical" evidence="6">
    <location>
        <begin position="76"/>
        <end position="104"/>
    </location>
</feature>
<dbReference type="Pfam" id="PF03600">
    <property type="entry name" value="CitMHS"/>
    <property type="match status" value="1"/>
</dbReference>
<evidence type="ECO:0000256" key="5">
    <source>
        <dbReference type="ARBA" id="ARBA00023136"/>
    </source>
</evidence>
<feature type="transmembrane region" description="Helical" evidence="6">
    <location>
        <begin position="277"/>
        <end position="299"/>
    </location>
</feature>
<proteinExistence type="predicted"/>
<keyword evidence="5 6" id="KW-0472">Membrane</keyword>
<protein>
    <submittedName>
        <fullName evidence="8">Carboxylate transporter</fullName>
    </submittedName>
</protein>
<comment type="subcellular location">
    <subcellularLocation>
        <location evidence="1">Membrane</location>
        <topology evidence="1">Multi-pass membrane protein</topology>
    </subcellularLocation>
</comment>
<evidence type="ECO:0000313" key="8">
    <source>
        <dbReference type="EMBL" id="MBC6499187.1"/>
    </source>
</evidence>
<organism evidence="8 9">
    <name type="scientific">Weissella confusa</name>
    <name type="common">Lactobacillus confusus</name>
    <dbReference type="NCBI Taxonomy" id="1583"/>
    <lineage>
        <taxon>Bacteria</taxon>
        <taxon>Bacillati</taxon>
        <taxon>Bacillota</taxon>
        <taxon>Bacilli</taxon>
        <taxon>Lactobacillales</taxon>
        <taxon>Lactobacillaceae</taxon>
        <taxon>Weissella</taxon>
    </lineage>
</organism>
<sequence>MPTFIKKILSDKTLAITTILSVLALLFGQVAWTDINVHTIVALAALLLLVGVYERTGVLVAIATTIIKKSRTTRQVILVTLLLSFFGSMIFTNDVAILTLVPIFVTIARKLELKMVLPVIFITIFANLGSAFTPFGNPQNLYLASHYHLTLGHFLQLSLPIGMINLVFLLLSPFAFKNVPIHDIELTATKIETRTVIILVISTLLVLAGILNLFPIWGALLVSIVTALLLNRQTFGQIDYGILLMFVEFFIIVGALSRIEWVSAMIKLGMTTPAMTFITGAISSQFISNVPAAVLLSNFTSHVSPLYLGVTTGGLGTLIASLANLLAWRQFAQHTSDQSWHFPLRAMLINGVLLIIYLLIGLGLIMLRLN</sequence>
<feature type="transmembrane region" description="Helical" evidence="6">
    <location>
        <begin position="347"/>
        <end position="367"/>
    </location>
</feature>
<evidence type="ECO:0000313" key="9">
    <source>
        <dbReference type="Proteomes" id="UP000650485"/>
    </source>
</evidence>
<dbReference type="InterPro" id="IPR051475">
    <property type="entry name" value="Diverse_Ion_Transporter"/>
</dbReference>
<evidence type="ECO:0000259" key="7">
    <source>
        <dbReference type="Pfam" id="PF03600"/>
    </source>
</evidence>
<evidence type="ECO:0000256" key="4">
    <source>
        <dbReference type="ARBA" id="ARBA00022989"/>
    </source>
</evidence>
<feature type="transmembrane region" description="Helical" evidence="6">
    <location>
        <begin position="240"/>
        <end position="257"/>
    </location>
</feature>
<dbReference type="GO" id="GO:0055085">
    <property type="term" value="P:transmembrane transport"/>
    <property type="evidence" value="ECO:0007669"/>
    <property type="project" value="InterPro"/>
</dbReference>
<dbReference type="Proteomes" id="UP000650485">
    <property type="component" value="Unassembled WGS sequence"/>
</dbReference>
<dbReference type="PANTHER" id="PTHR43568:SF1">
    <property type="entry name" value="P PROTEIN"/>
    <property type="match status" value="1"/>
</dbReference>
<evidence type="ECO:0000256" key="6">
    <source>
        <dbReference type="SAM" id="Phobius"/>
    </source>
</evidence>
<feature type="transmembrane region" description="Helical" evidence="6">
    <location>
        <begin position="306"/>
        <end position="327"/>
    </location>
</feature>
<reference evidence="8" key="1">
    <citation type="submission" date="2020-08" db="EMBL/GenBank/DDBJ databases">
        <title>Complete genome sequence of Weissella confusa strain FS54 provides insights into metabolic potential.</title>
        <authorList>
            <person name="Fhoula I."/>
            <person name="Najjari A."/>
            <person name="Lekired A."/>
            <person name="Bessrour-Aouam N."/>
            <person name="Jaballah S."/>
            <person name="Klibi N."/>
            <person name="Ouzari H.-I."/>
        </authorList>
    </citation>
    <scope>NUCLEOTIDE SEQUENCE</scope>
    <source>
        <strain evidence="8">FS54</strain>
    </source>
</reference>
<evidence type="ECO:0000256" key="3">
    <source>
        <dbReference type="ARBA" id="ARBA00022692"/>
    </source>
</evidence>
<evidence type="ECO:0000256" key="2">
    <source>
        <dbReference type="ARBA" id="ARBA00022448"/>
    </source>
</evidence>
<keyword evidence="4 6" id="KW-1133">Transmembrane helix</keyword>
<gene>
    <name evidence="8" type="ORF">H7R52_10995</name>
</gene>
<dbReference type="RefSeq" id="WP_118703991.1">
    <property type="nucleotide sequence ID" value="NZ_CABJBN010000003.1"/>
</dbReference>
<comment type="caution">
    <text evidence="8">The sequence shown here is derived from an EMBL/GenBank/DDBJ whole genome shotgun (WGS) entry which is preliminary data.</text>
</comment>
<feature type="transmembrane region" description="Helical" evidence="6">
    <location>
        <begin position="116"/>
        <end position="136"/>
    </location>
</feature>
<dbReference type="EMBL" id="JACSZT010000008">
    <property type="protein sequence ID" value="MBC6499187.1"/>
    <property type="molecule type" value="Genomic_DNA"/>
</dbReference>
<feature type="transmembrane region" description="Helical" evidence="6">
    <location>
        <begin position="12"/>
        <end position="32"/>
    </location>
</feature>
<feature type="transmembrane region" description="Helical" evidence="6">
    <location>
        <begin position="196"/>
        <end position="228"/>
    </location>
</feature>
<feature type="domain" description="Citrate transporter-like" evidence="7">
    <location>
        <begin position="16"/>
        <end position="298"/>
    </location>
</feature>
<name>A0A3R5Z3I2_WEICO</name>
<dbReference type="AlphaFoldDB" id="A0A3R5Z3I2"/>
<evidence type="ECO:0000256" key="1">
    <source>
        <dbReference type="ARBA" id="ARBA00004141"/>
    </source>
</evidence>
<dbReference type="InterPro" id="IPR004680">
    <property type="entry name" value="Cit_transptr-like_dom"/>
</dbReference>
<feature type="transmembrane region" description="Helical" evidence="6">
    <location>
        <begin position="38"/>
        <end position="64"/>
    </location>
</feature>
<keyword evidence="2" id="KW-0813">Transport</keyword>
<feature type="transmembrane region" description="Helical" evidence="6">
    <location>
        <begin position="157"/>
        <end position="176"/>
    </location>
</feature>
<accession>A0A3R5Z3I2</accession>
<dbReference type="GO" id="GO:0016020">
    <property type="term" value="C:membrane"/>
    <property type="evidence" value="ECO:0007669"/>
    <property type="project" value="UniProtKB-SubCell"/>
</dbReference>
<dbReference type="PANTHER" id="PTHR43568">
    <property type="entry name" value="P PROTEIN"/>
    <property type="match status" value="1"/>
</dbReference>